<dbReference type="OrthoDB" id="4499271at2759"/>
<sequence>MDAEKTDILFFNDRDVEVTDEDVDCAPISRAERVLREAEIPHILWGWWAAATHRGRQRHGGPIEFIVEDDDLMNAVQAFQDAGYLGEASTGTYPSHLSMTKRWNAWFVAKSDDLTWGPIILHEKSNFLWWLSSTLPTANPLHEPPIYGPRYALAHFLPHELSQEEDEAMLLPDDFAIPILNPAHYAEALMRLFCRDLDHPDDIKSHWAQHMRELVLNNPCPLDYIESELDIEYRAFWNALCRDAPFMDEARGLRRWLYDRQELPYVPYIPYIPSFSNVDATTNGDSESNAGPPYPF</sequence>
<gene>
    <name evidence="1" type="ORF">N7492_000564</name>
</gene>
<name>A0A9W9LYV6_9EURO</name>
<reference evidence="1" key="1">
    <citation type="submission" date="2022-11" db="EMBL/GenBank/DDBJ databases">
        <authorList>
            <person name="Petersen C."/>
        </authorList>
    </citation>
    <scope>NUCLEOTIDE SEQUENCE</scope>
    <source>
        <strain evidence="1">IBT 21917</strain>
    </source>
</reference>
<comment type="caution">
    <text evidence="1">The sequence shown here is derived from an EMBL/GenBank/DDBJ whole genome shotgun (WGS) entry which is preliminary data.</text>
</comment>
<keyword evidence="2" id="KW-1185">Reference proteome</keyword>
<evidence type="ECO:0000313" key="1">
    <source>
        <dbReference type="EMBL" id="KAJ5182948.1"/>
    </source>
</evidence>
<reference evidence="1" key="2">
    <citation type="journal article" date="2023" name="IMA Fungus">
        <title>Comparative genomic study of the Penicillium genus elucidates a diverse pangenome and 15 lateral gene transfer events.</title>
        <authorList>
            <person name="Petersen C."/>
            <person name="Sorensen T."/>
            <person name="Nielsen M.R."/>
            <person name="Sondergaard T.E."/>
            <person name="Sorensen J.L."/>
            <person name="Fitzpatrick D.A."/>
            <person name="Frisvad J.C."/>
            <person name="Nielsen K.L."/>
        </authorList>
    </citation>
    <scope>NUCLEOTIDE SEQUENCE</scope>
    <source>
        <strain evidence="1">IBT 21917</strain>
    </source>
</reference>
<proteinExistence type="predicted"/>
<organism evidence="1 2">
    <name type="scientific">Penicillium capsulatum</name>
    <dbReference type="NCBI Taxonomy" id="69766"/>
    <lineage>
        <taxon>Eukaryota</taxon>
        <taxon>Fungi</taxon>
        <taxon>Dikarya</taxon>
        <taxon>Ascomycota</taxon>
        <taxon>Pezizomycotina</taxon>
        <taxon>Eurotiomycetes</taxon>
        <taxon>Eurotiomycetidae</taxon>
        <taxon>Eurotiales</taxon>
        <taxon>Aspergillaceae</taxon>
        <taxon>Penicillium</taxon>
    </lineage>
</organism>
<evidence type="ECO:0000313" key="2">
    <source>
        <dbReference type="Proteomes" id="UP001146351"/>
    </source>
</evidence>
<accession>A0A9W9LYV6</accession>
<dbReference type="AlphaFoldDB" id="A0A9W9LYV6"/>
<dbReference type="Proteomes" id="UP001146351">
    <property type="component" value="Unassembled WGS sequence"/>
</dbReference>
<dbReference type="EMBL" id="JAPQKO010000001">
    <property type="protein sequence ID" value="KAJ5182948.1"/>
    <property type="molecule type" value="Genomic_DNA"/>
</dbReference>
<protein>
    <submittedName>
        <fullName evidence="1">Uncharacterized protein</fullName>
    </submittedName>
</protein>